<sequence>MTNERERELKQRRNTKNAKNENLSTPAASAKTPPRRRSSGVREVADLYLDFGSVLVAAGCRSRRLYHLVGYFTNDGAVAMHRFFVGGRGSRTSSKMSSGIECQDKNLDGKEDDKNESIVRYHHFYICCFHLCDGVKRKEREEREKERISESSSSNSNSVSTFTSTSNSTCAAASAPTSAPTTTSTSAATSAAAVSNERSERSEREHIEIIERIERLCEGENVENGIAPELVAYNDTLPGEYPPGYIEAHTIDQSKVRALAIAHTQPYLDEGYDTSGMCGAGGQYGGEEGRLSLGAIETEHDRQMLEDLYY</sequence>
<organism evidence="2 3">
    <name type="scientific">Lentinula lateritia</name>
    <dbReference type="NCBI Taxonomy" id="40482"/>
    <lineage>
        <taxon>Eukaryota</taxon>
        <taxon>Fungi</taxon>
        <taxon>Dikarya</taxon>
        <taxon>Basidiomycota</taxon>
        <taxon>Agaricomycotina</taxon>
        <taxon>Agaricomycetes</taxon>
        <taxon>Agaricomycetidae</taxon>
        <taxon>Agaricales</taxon>
        <taxon>Marasmiineae</taxon>
        <taxon>Omphalotaceae</taxon>
        <taxon>Lentinula</taxon>
    </lineage>
</organism>
<accession>A0A9W9DYM6</accession>
<name>A0A9W9DYM6_9AGAR</name>
<protein>
    <submittedName>
        <fullName evidence="2">Uncharacterized protein</fullName>
    </submittedName>
</protein>
<feature type="compositionally biased region" description="Low complexity" evidence="1">
    <location>
        <begin position="151"/>
        <end position="196"/>
    </location>
</feature>
<reference evidence="2" key="2">
    <citation type="journal article" date="2023" name="Proc. Natl. Acad. Sci. U.S.A.">
        <title>A global phylogenomic analysis of the shiitake genus Lentinula.</title>
        <authorList>
            <person name="Sierra-Patev S."/>
            <person name="Min B."/>
            <person name="Naranjo-Ortiz M."/>
            <person name="Looney B."/>
            <person name="Konkel Z."/>
            <person name="Slot J.C."/>
            <person name="Sakamoto Y."/>
            <person name="Steenwyk J.L."/>
            <person name="Rokas A."/>
            <person name="Carro J."/>
            <person name="Camarero S."/>
            <person name="Ferreira P."/>
            <person name="Molpeceres G."/>
            <person name="Ruiz-Duenas F.J."/>
            <person name="Serrano A."/>
            <person name="Henrissat B."/>
            <person name="Drula E."/>
            <person name="Hughes K.W."/>
            <person name="Mata J.L."/>
            <person name="Ishikawa N.K."/>
            <person name="Vargas-Isla R."/>
            <person name="Ushijima S."/>
            <person name="Smith C.A."/>
            <person name="Donoghue J."/>
            <person name="Ahrendt S."/>
            <person name="Andreopoulos W."/>
            <person name="He G."/>
            <person name="LaButti K."/>
            <person name="Lipzen A."/>
            <person name="Ng V."/>
            <person name="Riley R."/>
            <person name="Sandor L."/>
            <person name="Barry K."/>
            <person name="Martinez A.T."/>
            <person name="Xiao Y."/>
            <person name="Gibbons J.G."/>
            <person name="Terashima K."/>
            <person name="Grigoriev I.V."/>
            <person name="Hibbett D."/>
        </authorList>
    </citation>
    <scope>NUCLEOTIDE SEQUENCE</scope>
    <source>
        <strain evidence="2">Sp2 HRB7682 ss15</strain>
    </source>
</reference>
<feature type="compositionally biased region" description="Basic and acidic residues" evidence="1">
    <location>
        <begin position="1"/>
        <end position="11"/>
    </location>
</feature>
<reference evidence="2" key="1">
    <citation type="submission" date="2022-08" db="EMBL/GenBank/DDBJ databases">
        <authorList>
            <consortium name="DOE Joint Genome Institute"/>
            <person name="Min B."/>
            <person name="Riley R."/>
            <person name="Sierra-Patev S."/>
            <person name="Naranjo-Ortiz M."/>
            <person name="Looney B."/>
            <person name="Konkel Z."/>
            <person name="Slot J.C."/>
            <person name="Sakamoto Y."/>
            <person name="Steenwyk J.L."/>
            <person name="Rokas A."/>
            <person name="Carro J."/>
            <person name="Camarero S."/>
            <person name="Ferreira P."/>
            <person name="Molpeceres G."/>
            <person name="Ruiz-Duenas F.J."/>
            <person name="Serrano A."/>
            <person name="Henrissat B."/>
            <person name="Drula E."/>
            <person name="Hughes K.W."/>
            <person name="Mata J.L."/>
            <person name="Ishikawa N.K."/>
            <person name="Vargas-Isla R."/>
            <person name="Ushijima S."/>
            <person name="Smith C.A."/>
            <person name="Ahrendt S."/>
            <person name="Andreopoulos W."/>
            <person name="He G."/>
            <person name="Labutti K."/>
            <person name="Lipzen A."/>
            <person name="Ng V."/>
            <person name="Sandor L."/>
            <person name="Barry K."/>
            <person name="Martinez A.T."/>
            <person name="Xiao Y."/>
            <person name="Gibbons J.G."/>
            <person name="Terashima K."/>
            <person name="Hibbett D.S."/>
            <person name="Grigoriev I.V."/>
        </authorList>
    </citation>
    <scope>NUCLEOTIDE SEQUENCE</scope>
    <source>
        <strain evidence="2">Sp2 HRB7682 ss15</strain>
    </source>
</reference>
<feature type="region of interest" description="Disordered" evidence="1">
    <location>
        <begin position="1"/>
        <end position="39"/>
    </location>
</feature>
<proteinExistence type="predicted"/>
<evidence type="ECO:0000256" key="1">
    <source>
        <dbReference type="SAM" id="MobiDB-lite"/>
    </source>
</evidence>
<gene>
    <name evidence="2" type="ORF">C8J55DRAFT_486004</name>
</gene>
<dbReference type="Proteomes" id="UP001150238">
    <property type="component" value="Unassembled WGS sequence"/>
</dbReference>
<comment type="caution">
    <text evidence="2">The sequence shown here is derived from an EMBL/GenBank/DDBJ whole genome shotgun (WGS) entry which is preliminary data.</text>
</comment>
<dbReference type="AlphaFoldDB" id="A0A9W9DYM6"/>
<evidence type="ECO:0000313" key="3">
    <source>
        <dbReference type="Proteomes" id="UP001150238"/>
    </source>
</evidence>
<dbReference type="EMBL" id="JANVFS010000005">
    <property type="protein sequence ID" value="KAJ4492082.1"/>
    <property type="molecule type" value="Genomic_DNA"/>
</dbReference>
<feature type="region of interest" description="Disordered" evidence="1">
    <location>
        <begin position="143"/>
        <end position="203"/>
    </location>
</feature>
<evidence type="ECO:0000313" key="2">
    <source>
        <dbReference type="EMBL" id="KAJ4492082.1"/>
    </source>
</evidence>